<reference evidence="1 2" key="1">
    <citation type="submission" date="2013-03" db="EMBL/GenBank/DDBJ databases">
        <title>The Genome Sequence of Exophiala aquamarina CBS 119918.</title>
        <authorList>
            <consortium name="The Broad Institute Genomics Platform"/>
            <person name="Cuomo C."/>
            <person name="de Hoog S."/>
            <person name="Gorbushina A."/>
            <person name="Walker B."/>
            <person name="Young S.K."/>
            <person name="Zeng Q."/>
            <person name="Gargeya S."/>
            <person name="Fitzgerald M."/>
            <person name="Haas B."/>
            <person name="Abouelleil A."/>
            <person name="Allen A.W."/>
            <person name="Alvarado L."/>
            <person name="Arachchi H.M."/>
            <person name="Berlin A.M."/>
            <person name="Chapman S.B."/>
            <person name="Gainer-Dewar J."/>
            <person name="Goldberg J."/>
            <person name="Griggs A."/>
            <person name="Gujja S."/>
            <person name="Hansen M."/>
            <person name="Howarth C."/>
            <person name="Imamovic A."/>
            <person name="Ireland A."/>
            <person name="Larimer J."/>
            <person name="McCowan C."/>
            <person name="Murphy C."/>
            <person name="Pearson M."/>
            <person name="Poon T.W."/>
            <person name="Priest M."/>
            <person name="Roberts A."/>
            <person name="Saif S."/>
            <person name="Shea T."/>
            <person name="Sisk P."/>
            <person name="Sykes S."/>
            <person name="Wortman J."/>
            <person name="Nusbaum C."/>
            <person name="Birren B."/>
        </authorList>
    </citation>
    <scope>NUCLEOTIDE SEQUENCE [LARGE SCALE GENOMIC DNA]</scope>
    <source>
        <strain evidence="1 2">CBS 119918</strain>
    </source>
</reference>
<evidence type="ECO:0000313" key="1">
    <source>
        <dbReference type="EMBL" id="KEF52851.1"/>
    </source>
</evidence>
<dbReference type="VEuPathDB" id="FungiDB:A1O9_11268"/>
<keyword evidence="2" id="KW-1185">Reference proteome</keyword>
<dbReference type="Proteomes" id="UP000027920">
    <property type="component" value="Unassembled WGS sequence"/>
</dbReference>
<dbReference type="EMBL" id="AMGV01000016">
    <property type="protein sequence ID" value="KEF52851.1"/>
    <property type="molecule type" value="Genomic_DNA"/>
</dbReference>
<accession>A0A072NZ42</accession>
<dbReference type="HOGENOM" id="CLU_1348931_0_0_1"/>
<evidence type="ECO:0000313" key="2">
    <source>
        <dbReference type="Proteomes" id="UP000027920"/>
    </source>
</evidence>
<organism evidence="1 2">
    <name type="scientific">Exophiala aquamarina CBS 119918</name>
    <dbReference type="NCBI Taxonomy" id="1182545"/>
    <lineage>
        <taxon>Eukaryota</taxon>
        <taxon>Fungi</taxon>
        <taxon>Dikarya</taxon>
        <taxon>Ascomycota</taxon>
        <taxon>Pezizomycotina</taxon>
        <taxon>Eurotiomycetes</taxon>
        <taxon>Chaetothyriomycetidae</taxon>
        <taxon>Chaetothyriales</taxon>
        <taxon>Herpotrichiellaceae</taxon>
        <taxon>Exophiala</taxon>
    </lineage>
</organism>
<comment type="caution">
    <text evidence="1">The sequence shown here is derived from an EMBL/GenBank/DDBJ whole genome shotgun (WGS) entry which is preliminary data.</text>
</comment>
<dbReference type="GeneID" id="25286168"/>
<sequence length="203" mass="22101">MYKKLIHLLLSTGLSSTNEPVDDGFFNEPSTLRVQLTASKAAAASTGAVGADKDNSPESAVSTSTKTTYQVIAQGMPGSTGAVKQFSDTQHTFKPAAIIPRPSWWKSSRFRCWDAAQWAELVDDVFPGRCALIGLGAAGRGPILEPHAYVTHPDATSMSADFDPLSRKDFGIQCIAARAWFNRNLQTELDRTGHDNIMSTRRR</sequence>
<dbReference type="RefSeq" id="XP_013255441.1">
    <property type="nucleotide sequence ID" value="XM_013399987.1"/>
</dbReference>
<name>A0A072NZ42_9EURO</name>
<proteinExistence type="predicted"/>
<gene>
    <name evidence="1" type="ORF">A1O9_11268</name>
</gene>
<protein>
    <submittedName>
        <fullName evidence="1">Uncharacterized protein</fullName>
    </submittedName>
</protein>
<dbReference type="AlphaFoldDB" id="A0A072NZ42"/>